<dbReference type="InterPro" id="IPR029475">
    <property type="entry name" value="DUF6807"/>
</dbReference>
<evidence type="ECO:0000256" key="1">
    <source>
        <dbReference type="SAM" id="SignalP"/>
    </source>
</evidence>
<accession>A0ABV9SZI2</accession>
<organism evidence="2 3">
    <name type="scientific">Negadavirga shengliensis</name>
    <dbReference type="NCBI Taxonomy" id="1389218"/>
    <lineage>
        <taxon>Bacteria</taxon>
        <taxon>Pseudomonadati</taxon>
        <taxon>Bacteroidota</taxon>
        <taxon>Cytophagia</taxon>
        <taxon>Cytophagales</taxon>
        <taxon>Cyclobacteriaceae</taxon>
        <taxon>Negadavirga</taxon>
    </lineage>
</organism>
<proteinExistence type="predicted"/>
<feature type="signal peptide" evidence="1">
    <location>
        <begin position="1"/>
        <end position="20"/>
    </location>
</feature>
<dbReference type="EMBL" id="JBHSJJ010000004">
    <property type="protein sequence ID" value="MFC4871643.1"/>
    <property type="molecule type" value="Genomic_DNA"/>
</dbReference>
<dbReference type="Proteomes" id="UP001595818">
    <property type="component" value="Unassembled WGS sequence"/>
</dbReference>
<keyword evidence="3" id="KW-1185">Reference proteome</keyword>
<gene>
    <name evidence="2" type="ORF">ACFPFU_08095</name>
</gene>
<name>A0ABV9SZI2_9BACT</name>
<evidence type="ECO:0000313" key="3">
    <source>
        <dbReference type="Proteomes" id="UP001595818"/>
    </source>
</evidence>
<keyword evidence="1" id="KW-0732">Signal</keyword>
<reference evidence="3" key="1">
    <citation type="journal article" date="2019" name="Int. J. Syst. Evol. Microbiol.">
        <title>The Global Catalogue of Microorganisms (GCM) 10K type strain sequencing project: providing services to taxonomists for standard genome sequencing and annotation.</title>
        <authorList>
            <consortium name="The Broad Institute Genomics Platform"/>
            <consortium name="The Broad Institute Genome Sequencing Center for Infectious Disease"/>
            <person name="Wu L."/>
            <person name="Ma J."/>
        </authorList>
    </citation>
    <scope>NUCLEOTIDE SEQUENCE [LARGE SCALE GENOMIC DNA]</scope>
    <source>
        <strain evidence="3">CGMCC 4.7466</strain>
    </source>
</reference>
<evidence type="ECO:0000313" key="2">
    <source>
        <dbReference type="EMBL" id="MFC4871643.1"/>
    </source>
</evidence>
<protein>
    <submittedName>
        <fullName evidence="2">PmoA family protein</fullName>
    </submittedName>
</protein>
<feature type="chain" id="PRO_5047382040" evidence="1">
    <location>
        <begin position="21"/>
        <end position="401"/>
    </location>
</feature>
<dbReference type="RefSeq" id="WP_377063312.1">
    <property type="nucleotide sequence ID" value="NZ_JBHSJJ010000004.1"/>
</dbReference>
<dbReference type="Pfam" id="PF14100">
    <property type="entry name" value="DUF6807"/>
    <property type="match status" value="1"/>
</dbReference>
<sequence length="401" mass="45042">MSAQYLLFSLLLGIASCTSAPILSIEFDAGNHDRIDTPLIIELNESLPAGKSYRLVSKESGKELPAQLMDNGSLAVFVDQLPAGTRQTFELRQGTAKTPSRSALGVVQEEEGIQFTVDERPMLFYQTQTAYPPEGEPDYYKRSGMIHPLYSPGGKVLTDAFPVGHTHQHAIFNAWVNTQYKGEKVDFWNQHQGTGTVEHKSVLGIEEGPNATVLRTKLSHVSLKHGEVLEEEWTLIAYPFGDYFLFDLLSEQTNTSQDTLFIVEYHYGGMGFRGSREWNDVDTLNYTNTWQILTSEGKTNEDANHTKAAWVDASGQIEHEMAGLTVFGFPDNFRYPQTIRVHPTMPYWVYAPMVDGEFYIAPGQTFKSKFRYLAHNDGPDMALINKLQADLTDPIQVKVID</sequence>
<comment type="caution">
    <text evidence="2">The sequence shown here is derived from an EMBL/GenBank/DDBJ whole genome shotgun (WGS) entry which is preliminary data.</text>
</comment>